<reference evidence="1 2" key="1">
    <citation type="submission" date="2020-02" db="EMBL/GenBank/DDBJ databases">
        <title>Draft genome sequence of Haematococcus lacustris strain NIES-144.</title>
        <authorList>
            <person name="Morimoto D."/>
            <person name="Nakagawa S."/>
            <person name="Yoshida T."/>
            <person name="Sawayama S."/>
        </authorList>
    </citation>
    <scope>NUCLEOTIDE SEQUENCE [LARGE SCALE GENOMIC DNA]</scope>
    <source>
        <strain evidence="1 2">NIES-144</strain>
    </source>
</reference>
<evidence type="ECO:0000313" key="2">
    <source>
        <dbReference type="Proteomes" id="UP000485058"/>
    </source>
</evidence>
<proteinExistence type="predicted"/>
<comment type="caution">
    <text evidence="1">The sequence shown here is derived from an EMBL/GenBank/DDBJ whole genome shotgun (WGS) entry which is preliminary data.</text>
</comment>
<dbReference type="Proteomes" id="UP000485058">
    <property type="component" value="Unassembled WGS sequence"/>
</dbReference>
<feature type="non-terminal residue" evidence="1">
    <location>
        <position position="117"/>
    </location>
</feature>
<keyword evidence="2" id="KW-1185">Reference proteome</keyword>
<sequence length="117" mass="13272">MLGSRKSHKLDKDPPHVLDKAYYPVKYVDGVWSPIRINEPVLRMTSIMLPPAQQKKFEQSSTYLAMIYQDHSLVEARKNEKMTLRAEISVNKQVVAAELALMQASEEQRGDGGREAS</sequence>
<name>A0A6A0ANA5_HAELA</name>
<evidence type="ECO:0000313" key="1">
    <source>
        <dbReference type="EMBL" id="GFH33364.1"/>
    </source>
</evidence>
<gene>
    <name evidence="1" type="ORF">HaLaN_32728</name>
</gene>
<dbReference type="EMBL" id="BLLF01008413">
    <property type="protein sequence ID" value="GFH33364.1"/>
    <property type="molecule type" value="Genomic_DNA"/>
</dbReference>
<accession>A0A6A0ANA5</accession>
<feature type="non-terminal residue" evidence="1">
    <location>
        <position position="1"/>
    </location>
</feature>
<organism evidence="1 2">
    <name type="scientific">Haematococcus lacustris</name>
    <name type="common">Green alga</name>
    <name type="synonym">Haematococcus pluvialis</name>
    <dbReference type="NCBI Taxonomy" id="44745"/>
    <lineage>
        <taxon>Eukaryota</taxon>
        <taxon>Viridiplantae</taxon>
        <taxon>Chlorophyta</taxon>
        <taxon>core chlorophytes</taxon>
        <taxon>Chlorophyceae</taxon>
        <taxon>CS clade</taxon>
        <taxon>Chlamydomonadales</taxon>
        <taxon>Haematococcaceae</taxon>
        <taxon>Haematococcus</taxon>
    </lineage>
</organism>
<dbReference type="AlphaFoldDB" id="A0A6A0ANA5"/>
<protein>
    <submittedName>
        <fullName evidence="1">Uncharacterized protein</fullName>
    </submittedName>
</protein>